<proteinExistence type="predicted"/>
<organism evidence="1 2">
    <name type="scientific">Paramecium octaurelia</name>
    <dbReference type="NCBI Taxonomy" id="43137"/>
    <lineage>
        <taxon>Eukaryota</taxon>
        <taxon>Sar</taxon>
        <taxon>Alveolata</taxon>
        <taxon>Ciliophora</taxon>
        <taxon>Intramacronucleata</taxon>
        <taxon>Oligohymenophorea</taxon>
        <taxon>Peniculida</taxon>
        <taxon>Parameciidae</taxon>
        <taxon>Paramecium</taxon>
    </lineage>
</organism>
<dbReference type="OrthoDB" id="198652at2759"/>
<dbReference type="AlphaFoldDB" id="A0A8S1WJJ4"/>
<sequence>MNYLNLFQYIISTPIYPHYYCASVQEIPFQKLKSIGVKCLLFDRDNTLTRHLETKTVYEDLLSKLKKDFDQVLLVSNSKINEPTQLGLSVARTTTKKPFNFQEIYKNHIDSNTKSHEICVIGDRLFTDMVLAHKNGLIGILVKPIDVSNEDSSIRAMRAIENFMMRKNQLQKHPYHGFLNF</sequence>
<evidence type="ECO:0000313" key="2">
    <source>
        <dbReference type="Proteomes" id="UP000683925"/>
    </source>
</evidence>
<dbReference type="EMBL" id="CAJJDP010000096">
    <property type="protein sequence ID" value="CAD8190274.1"/>
    <property type="molecule type" value="Genomic_DNA"/>
</dbReference>
<dbReference type="InterPro" id="IPR027706">
    <property type="entry name" value="PGP_Pase"/>
</dbReference>
<dbReference type="Proteomes" id="UP000683925">
    <property type="component" value="Unassembled WGS sequence"/>
</dbReference>
<accession>A0A8S1WJJ4</accession>
<keyword evidence="2" id="KW-1185">Reference proteome</keyword>
<protein>
    <submittedName>
        <fullName evidence="1">Uncharacterized protein</fullName>
    </submittedName>
</protein>
<dbReference type="GO" id="GO:0008962">
    <property type="term" value="F:phosphatidylglycerophosphatase activity"/>
    <property type="evidence" value="ECO:0007669"/>
    <property type="project" value="InterPro"/>
</dbReference>
<comment type="caution">
    <text evidence="1">The sequence shown here is derived from an EMBL/GenBank/DDBJ whole genome shotgun (WGS) entry which is preliminary data.</text>
</comment>
<reference evidence="1" key="1">
    <citation type="submission" date="2021-01" db="EMBL/GenBank/DDBJ databases">
        <authorList>
            <consortium name="Genoscope - CEA"/>
            <person name="William W."/>
        </authorList>
    </citation>
    <scope>NUCLEOTIDE SEQUENCE</scope>
</reference>
<dbReference type="OMA" id="YYCASVQ"/>
<gene>
    <name evidence="1" type="ORF">POCTA_138.1.T0970060</name>
</gene>
<name>A0A8S1WJJ4_PAROT</name>
<dbReference type="Pfam" id="PF09419">
    <property type="entry name" value="PGP_phosphatase"/>
    <property type="match status" value="1"/>
</dbReference>
<evidence type="ECO:0000313" key="1">
    <source>
        <dbReference type="EMBL" id="CAD8190274.1"/>
    </source>
</evidence>